<feature type="transmembrane region" description="Helical" evidence="10">
    <location>
        <begin position="277"/>
        <end position="295"/>
    </location>
</feature>
<dbReference type="InterPro" id="IPR001905">
    <property type="entry name" value="Ammonium_transpt"/>
</dbReference>
<dbReference type="RefSeq" id="WP_012992350.1">
    <property type="nucleotide sequence ID" value="NC_013894.1"/>
</dbReference>
<organism evidence="12 13">
    <name type="scientific">Thermocrinis albus (strain DSM 14484 / JCM 11386 / HI 11/12)</name>
    <dbReference type="NCBI Taxonomy" id="638303"/>
    <lineage>
        <taxon>Bacteria</taxon>
        <taxon>Pseudomonadati</taxon>
        <taxon>Aquificota</taxon>
        <taxon>Aquificia</taxon>
        <taxon>Aquificales</taxon>
        <taxon>Aquificaceae</taxon>
        <taxon>Thermocrinis</taxon>
    </lineage>
</organism>
<dbReference type="STRING" id="638303.Thal_1313"/>
<evidence type="ECO:0000256" key="10">
    <source>
        <dbReference type="RuleBase" id="RU362002"/>
    </source>
</evidence>
<evidence type="ECO:0000256" key="3">
    <source>
        <dbReference type="ARBA" id="ARBA00022448"/>
    </source>
</evidence>
<keyword evidence="3 10" id="KW-0813">Transport</keyword>
<dbReference type="eggNOG" id="COG0004">
    <property type="taxonomic scope" value="Bacteria"/>
</dbReference>
<feature type="transmembrane region" description="Helical" evidence="10">
    <location>
        <begin position="373"/>
        <end position="396"/>
    </location>
</feature>
<reference evidence="13" key="1">
    <citation type="journal article" date="2010" name="Stand. Genomic Sci.">
        <title>Complete genome sequence of Thermocrinis albus type strain (HI 11/12T).</title>
        <authorList>
            <person name="Wirth R."/>
            <person name="Sikorski J."/>
            <person name="Brambilla E."/>
            <person name="Misra M."/>
            <person name="Lapidus A."/>
            <person name="Copeland A."/>
            <person name="Nolan M."/>
            <person name="Lucas S."/>
            <person name="Chen F."/>
            <person name="Tice H."/>
            <person name="Cheng J.F."/>
            <person name="Han C."/>
            <person name="Detter J.C."/>
            <person name="Tapia R."/>
            <person name="Bruce D."/>
            <person name="Goodwin L."/>
            <person name="Pitluck S."/>
            <person name="Pati A."/>
            <person name="Anderson I."/>
            <person name="Ivanova N."/>
            <person name="Mavromatis K."/>
            <person name="Mikhailova N."/>
            <person name="Chen A."/>
            <person name="Palaniappan K."/>
            <person name="Bilek Y."/>
            <person name="Hader T."/>
            <person name="Land M."/>
            <person name="Hauser L."/>
            <person name="Chang Y.J."/>
            <person name="Jeffries C.D."/>
            <person name="Tindall B.J."/>
            <person name="Rohde M."/>
            <person name="Goker M."/>
            <person name="Bristow J."/>
            <person name="Eisen J.A."/>
            <person name="Markowitz V."/>
            <person name="Hugenholtz P."/>
            <person name="Kyrpides N.C."/>
            <person name="Klenk H.P."/>
        </authorList>
    </citation>
    <scope>NUCLEOTIDE SEQUENCE [LARGE SCALE GENOMIC DNA]</scope>
    <source>
        <strain evidence="13">DSM 14484 / JCM 11386 / HI 11/12</strain>
    </source>
</reference>
<dbReference type="GO" id="GO:0008519">
    <property type="term" value="F:ammonium channel activity"/>
    <property type="evidence" value="ECO:0007669"/>
    <property type="project" value="InterPro"/>
</dbReference>
<dbReference type="Gene3D" id="1.10.3430.10">
    <property type="entry name" value="Ammonium transporter AmtB like domains"/>
    <property type="match status" value="1"/>
</dbReference>
<keyword evidence="6 10" id="KW-1133">Transmembrane helix</keyword>
<dbReference type="FunFam" id="1.10.3430.10:FF:000007">
    <property type="entry name" value="Ammonium transporter"/>
    <property type="match status" value="1"/>
</dbReference>
<dbReference type="AlphaFoldDB" id="D3SMG4"/>
<dbReference type="Pfam" id="PF00909">
    <property type="entry name" value="Ammonium_transp"/>
    <property type="match status" value="1"/>
</dbReference>
<proteinExistence type="inferred from homology"/>
<keyword evidence="8 10" id="KW-0924">Ammonia transport</keyword>
<evidence type="ECO:0000256" key="9">
    <source>
        <dbReference type="ARBA" id="ARBA00050025"/>
    </source>
</evidence>
<evidence type="ECO:0000256" key="5">
    <source>
        <dbReference type="ARBA" id="ARBA00022692"/>
    </source>
</evidence>
<feature type="transmembrane region" description="Helical" evidence="10">
    <location>
        <begin position="64"/>
        <end position="84"/>
    </location>
</feature>
<keyword evidence="5 10" id="KW-0812">Transmembrane</keyword>
<gene>
    <name evidence="12" type="ordered locus">Thal_1313</name>
</gene>
<evidence type="ECO:0000256" key="4">
    <source>
        <dbReference type="ARBA" id="ARBA00022475"/>
    </source>
</evidence>
<protein>
    <recommendedName>
        <fullName evidence="9 10">Ammonium transporter</fullName>
    </recommendedName>
</protein>
<dbReference type="KEGG" id="tal:Thal_1313"/>
<evidence type="ECO:0000259" key="11">
    <source>
        <dbReference type="Pfam" id="PF00909"/>
    </source>
</evidence>
<keyword evidence="4" id="KW-1003">Cell membrane</keyword>
<dbReference type="GO" id="GO:0005886">
    <property type="term" value="C:plasma membrane"/>
    <property type="evidence" value="ECO:0007669"/>
    <property type="project" value="UniProtKB-SubCell"/>
</dbReference>
<feature type="transmembrane region" description="Helical" evidence="10">
    <location>
        <begin position="36"/>
        <end position="57"/>
    </location>
</feature>
<evidence type="ECO:0000256" key="6">
    <source>
        <dbReference type="ARBA" id="ARBA00022989"/>
    </source>
</evidence>
<feature type="transmembrane region" description="Helical" evidence="10">
    <location>
        <begin position="241"/>
        <end position="265"/>
    </location>
</feature>
<feature type="transmembrane region" description="Helical" evidence="10">
    <location>
        <begin position="301"/>
        <end position="322"/>
    </location>
</feature>
<dbReference type="NCBIfam" id="TIGR00836">
    <property type="entry name" value="amt"/>
    <property type="match status" value="1"/>
</dbReference>
<comment type="subcellular location">
    <subcellularLocation>
        <location evidence="1 10">Cell membrane</location>
        <topology evidence="1 10">Multi-pass membrane protein</topology>
    </subcellularLocation>
</comment>
<evidence type="ECO:0000256" key="8">
    <source>
        <dbReference type="ARBA" id="ARBA00023177"/>
    </source>
</evidence>
<keyword evidence="7 10" id="KW-0472">Membrane</keyword>
<evidence type="ECO:0000256" key="2">
    <source>
        <dbReference type="ARBA" id="ARBA00005887"/>
    </source>
</evidence>
<dbReference type="InterPro" id="IPR024041">
    <property type="entry name" value="NH4_transpt_AmtB-like_dom"/>
</dbReference>
<evidence type="ECO:0000313" key="13">
    <source>
        <dbReference type="Proteomes" id="UP000002043"/>
    </source>
</evidence>
<accession>D3SMG4</accession>
<evidence type="ECO:0000313" key="12">
    <source>
        <dbReference type="EMBL" id="ADC89944.1"/>
    </source>
</evidence>
<comment type="similarity">
    <text evidence="2 10">Belongs to the ammonia transporter channel (TC 1.A.11.2) family.</text>
</comment>
<feature type="transmembrane region" description="Helical" evidence="10">
    <location>
        <begin position="184"/>
        <end position="205"/>
    </location>
</feature>
<evidence type="ECO:0000256" key="1">
    <source>
        <dbReference type="ARBA" id="ARBA00004651"/>
    </source>
</evidence>
<dbReference type="EMBL" id="CP001931">
    <property type="protein sequence ID" value="ADC89944.1"/>
    <property type="molecule type" value="Genomic_DNA"/>
</dbReference>
<dbReference type="InterPro" id="IPR029020">
    <property type="entry name" value="Ammonium/urea_transptr"/>
</dbReference>
<feature type="transmembrane region" description="Helical" evidence="10">
    <location>
        <begin position="217"/>
        <end position="235"/>
    </location>
</feature>
<feature type="transmembrane region" description="Helical" evidence="10">
    <location>
        <begin position="121"/>
        <end position="143"/>
    </location>
</feature>
<keyword evidence="13" id="KW-1185">Reference proteome</keyword>
<dbReference type="PANTHER" id="PTHR43029">
    <property type="entry name" value="AMMONIUM TRANSPORTER MEP2"/>
    <property type="match status" value="1"/>
</dbReference>
<dbReference type="InterPro" id="IPR018047">
    <property type="entry name" value="Ammonium_transpt_CS"/>
</dbReference>
<evidence type="ECO:0000256" key="7">
    <source>
        <dbReference type="ARBA" id="ARBA00023136"/>
    </source>
</evidence>
<feature type="transmembrane region" description="Helical" evidence="10">
    <location>
        <begin position="334"/>
        <end position="353"/>
    </location>
</feature>
<dbReference type="PROSITE" id="PS01219">
    <property type="entry name" value="AMMONIUM_TRANSP"/>
    <property type="match status" value="1"/>
</dbReference>
<feature type="domain" description="Ammonium transporter AmtB-like" evidence="11">
    <location>
        <begin position="33"/>
        <end position="424"/>
    </location>
</feature>
<dbReference type="Proteomes" id="UP000002043">
    <property type="component" value="Chromosome"/>
</dbReference>
<dbReference type="OrthoDB" id="9814202at2"/>
<dbReference type="HOGENOM" id="CLU_000445_33_0_0"/>
<feature type="transmembrane region" description="Helical" evidence="10">
    <location>
        <begin position="150"/>
        <end position="172"/>
    </location>
</feature>
<name>D3SMG4_THEAH</name>
<dbReference type="PANTHER" id="PTHR43029:SF10">
    <property type="entry name" value="AMMONIUM TRANSPORTER MEP2"/>
    <property type="match status" value="1"/>
</dbReference>
<dbReference type="SUPFAM" id="SSF111352">
    <property type="entry name" value="Ammonium transporter"/>
    <property type="match status" value="1"/>
</dbReference>
<sequence length="427" mass="44668">MKRWIGGIIPLLLPLSFALAEGTQPKLDTGDTAWMLMSTALVMLMTLPGLAIFYGGLSKNKDTLNTIGMSFLAYCVVSFLWVVYGYSLAFGEDIGGIIGSASKVFLNGVTVNSLQGTIPEMLFVAFQLTFAAITVALISGSYIERMKFSAWLVFSILWMSLVYVPVAHWVWGGGFLAKLGALDFAGGTVVHINAGIAGLIGALLLGKRKDTSLIPSNLPLVVIGAGLLWFGWFGFNAGSAVGANGLAAAAFLNTNTATAVAALAWMFTEWLHAKKPTVLGLASGAVAGLVAITPAAGFVNIYGAIVIGALAGILPYFAVAMLKPKLGYDDALDVFGIHGVAGILGAILTGVFADPTINQAGKGLLYGNPSQLTVQLISVGVVIVYDAVMTAIILFITKALVGLRVLPEEEITGLDRSQHGESAYNIT</sequence>